<protein>
    <submittedName>
        <fullName evidence="1">Uncharacterized protein</fullName>
    </submittedName>
</protein>
<reference evidence="1 2" key="1">
    <citation type="submission" date="2019-04" db="EMBL/GenBank/DDBJ databases">
        <authorList>
            <person name="Dong K."/>
        </authorList>
    </citation>
    <scope>NUCLEOTIDE SEQUENCE [LARGE SCALE GENOMIC DNA]</scope>
    <source>
        <strain evidence="2">dk3543</strain>
    </source>
</reference>
<name>A0A4U2YL64_9ACTN</name>
<dbReference type="Proteomes" id="UP000307808">
    <property type="component" value="Unassembled WGS sequence"/>
</dbReference>
<accession>A0A4U2YL64</accession>
<dbReference type="AlphaFoldDB" id="A0A4U2YL64"/>
<dbReference type="RefSeq" id="WP_137066488.1">
    <property type="nucleotide sequence ID" value="NZ_CP040748.1"/>
</dbReference>
<evidence type="ECO:0000313" key="2">
    <source>
        <dbReference type="Proteomes" id="UP000307808"/>
    </source>
</evidence>
<proteinExistence type="predicted"/>
<comment type="caution">
    <text evidence="1">The sequence shown here is derived from an EMBL/GenBank/DDBJ whole genome shotgun (WGS) entry which is preliminary data.</text>
</comment>
<keyword evidence="2" id="KW-1185">Reference proteome</keyword>
<sequence>MLAVLLMTLLSLVVGLLVLAYVAYPYRGRDVPHARWLSRVMRRAADRVPPLPDDEEPLIRRR</sequence>
<dbReference type="OrthoDB" id="3787640at2"/>
<gene>
    <name evidence="1" type="ORF">FC770_12120</name>
</gene>
<dbReference type="EMBL" id="SZPY01000003">
    <property type="protein sequence ID" value="TKI61524.1"/>
    <property type="molecule type" value="Genomic_DNA"/>
</dbReference>
<evidence type="ECO:0000313" key="1">
    <source>
        <dbReference type="EMBL" id="TKI61524.1"/>
    </source>
</evidence>
<organism evidence="1 2">
    <name type="scientific">Nocardioides jishulii</name>
    <dbReference type="NCBI Taxonomy" id="2575440"/>
    <lineage>
        <taxon>Bacteria</taxon>
        <taxon>Bacillati</taxon>
        <taxon>Actinomycetota</taxon>
        <taxon>Actinomycetes</taxon>
        <taxon>Propionibacteriales</taxon>
        <taxon>Nocardioidaceae</taxon>
        <taxon>Nocardioides</taxon>
    </lineage>
</organism>